<evidence type="ECO:0000313" key="2">
    <source>
        <dbReference type="Proteomes" id="UP000828390"/>
    </source>
</evidence>
<evidence type="ECO:0000313" key="1">
    <source>
        <dbReference type="EMBL" id="KAH3890424.1"/>
    </source>
</evidence>
<comment type="caution">
    <text evidence="1">The sequence shown here is derived from an EMBL/GenBank/DDBJ whole genome shotgun (WGS) entry which is preliminary data.</text>
</comment>
<accession>A0A9D4NAW7</accession>
<sequence>MDYTSEDRWFSWHSAGLLIRGSLVQFAQRWTTFPVIAGLVGTAVDYTSEDRWFSWHSAGLQIRGSLVQLAECWTIYQIIAG</sequence>
<organism evidence="1 2">
    <name type="scientific">Dreissena polymorpha</name>
    <name type="common">Zebra mussel</name>
    <name type="synonym">Mytilus polymorpha</name>
    <dbReference type="NCBI Taxonomy" id="45954"/>
    <lineage>
        <taxon>Eukaryota</taxon>
        <taxon>Metazoa</taxon>
        <taxon>Spiralia</taxon>
        <taxon>Lophotrochozoa</taxon>
        <taxon>Mollusca</taxon>
        <taxon>Bivalvia</taxon>
        <taxon>Autobranchia</taxon>
        <taxon>Heteroconchia</taxon>
        <taxon>Euheterodonta</taxon>
        <taxon>Imparidentia</taxon>
        <taxon>Neoheterodontei</taxon>
        <taxon>Myida</taxon>
        <taxon>Dreissenoidea</taxon>
        <taxon>Dreissenidae</taxon>
        <taxon>Dreissena</taxon>
    </lineage>
</organism>
<protein>
    <submittedName>
        <fullName evidence="1">Uncharacterized protein</fullName>
    </submittedName>
</protein>
<gene>
    <name evidence="1" type="ORF">DPMN_014505</name>
</gene>
<dbReference type="Proteomes" id="UP000828390">
    <property type="component" value="Unassembled WGS sequence"/>
</dbReference>
<reference evidence="1" key="1">
    <citation type="journal article" date="2019" name="bioRxiv">
        <title>The Genome of the Zebra Mussel, Dreissena polymorpha: A Resource for Invasive Species Research.</title>
        <authorList>
            <person name="McCartney M.A."/>
            <person name="Auch B."/>
            <person name="Kono T."/>
            <person name="Mallez S."/>
            <person name="Zhang Y."/>
            <person name="Obille A."/>
            <person name="Becker A."/>
            <person name="Abrahante J.E."/>
            <person name="Garbe J."/>
            <person name="Badalamenti J.P."/>
            <person name="Herman A."/>
            <person name="Mangelson H."/>
            <person name="Liachko I."/>
            <person name="Sullivan S."/>
            <person name="Sone E.D."/>
            <person name="Koren S."/>
            <person name="Silverstein K.A.T."/>
            <person name="Beckman K.B."/>
            <person name="Gohl D.M."/>
        </authorList>
    </citation>
    <scope>NUCLEOTIDE SEQUENCE</scope>
    <source>
        <strain evidence="1">Duluth1</strain>
        <tissue evidence="1">Whole animal</tissue>
    </source>
</reference>
<proteinExistence type="predicted"/>
<dbReference type="AlphaFoldDB" id="A0A9D4NAW7"/>
<keyword evidence="2" id="KW-1185">Reference proteome</keyword>
<reference evidence="1" key="2">
    <citation type="submission" date="2020-11" db="EMBL/GenBank/DDBJ databases">
        <authorList>
            <person name="McCartney M.A."/>
            <person name="Auch B."/>
            <person name="Kono T."/>
            <person name="Mallez S."/>
            <person name="Becker A."/>
            <person name="Gohl D.M."/>
            <person name="Silverstein K.A.T."/>
            <person name="Koren S."/>
            <person name="Bechman K.B."/>
            <person name="Herman A."/>
            <person name="Abrahante J.E."/>
            <person name="Garbe J."/>
        </authorList>
    </citation>
    <scope>NUCLEOTIDE SEQUENCE</scope>
    <source>
        <strain evidence="1">Duluth1</strain>
        <tissue evidence="1">Whole animal</tissue>
    </source>
</reference>
<name>A0A9D4NAW7_DREPO</name>
<dbReference type="EMBL" id="JAIWYP010000001">
    <property type="protein sequence ID" value="KAH3890424.1"/>
    <property type="molecule type" value="Genomic_DNA"/>
</dbReference>